<dbReference type="GO" id="GO:0016020">
    <property type="term" value="C:membrane"/>
    <property type="evidence" value="ECO:0007669"/>
    <property type="project" value="UniProtKB-SubCell"/>
</dbReference>
<evidence type="ECO:0000256" key="6">
    <source>
        <dbReference type="SAM" id="Phobius"/>
    </source>
</evidence>
<feature type="transmembrane region" description="Helical" evidence="6">
    <location>
        <begin position="6"/>
        <end position="27"/>
    </location>
</feature>
<dbReference type="RefSeq" id="XP_008023066.1">
    <property type="nucleotide sequence ID" value="XM_008024875.1"/>
</dbReference>
<keyword evidence="9" id="KW-1185">Reference proteome</keyword>
<feature type="transmembrane region" description="Helical" evidence="6">
    <location>
        <begin position="202"/>
        <end position="222"/>
    </location>
</feature>
<evidence type="ECO:0000256" key="3">
    <source>
        <dbReference type="ARBA" id="ARBA00022989"/>
    </source>
</evidence>
<evidence type="ECO:0000256" key="5">
    <source>
        <dbReference type="ARBA" id="ARBA00038359"/>
    </source>
</evidence>
<reference evidence="8 9" key="2">
    <citation type="journal article" date="2013" name="PLoS Genet.">
        <title>Comparative genome structure, secondary metabolite, and effector coding capacity across Cochliobolus pathogens.</title>
        <authorList>
            <person name="Condon B.J."/>
            <person name="Leng Y."/>
            <person name="Wu D."/>
            <person name="Bushley K.E."/>
            <person name="Ohm R.A."/>
            <person name="Otillar R."/>
            <person name="Martin J."/>
            <person name="Schackwitz W."/>
            <person name="Grimwood J."/>
            <person name="MohdZainudin N."/>
            <person name="Xue C."/>
            <person name="Wang R."/>
            <person name="Manning V.A."/>
            <person name="Dhillon B."/>
            <person name="Tu Z.J."/>
            <person name="Steffenson B.J."/>
            <person name="Salamov A."/>
            <person name="Sun H."/>
            <person name="Lowry S."/>
            <person name="LaButti K."/>
            <person name="Han J."/>
            <person name="Copeland A."/>
            <person name="Lindquist E."/>
            <person name="Barry K."/>
            <person name="Schmutz J."/>
            <person name="Baker S.E."/>
            <person name="Ciuffetti L.M."/>
            <person name="Grigoriev I.V."/>
            <person name="Zhong S."/>
            <person name="Turgeon B.G."/>
        </authorList>
    </citation>
    <scope>NUCLEOTIDE SEQUENCE [LARGE SCALE GENOMIC DNA]</scope>
    <source>
        <strain evidence="9">28A</strain>
    </source>
</reference>
<evidence type="ECO:0000256" key="2">
    <source>
        <dbReference type="ARBA" id="ARBA00022692"/>
    </source>
</evidence>
<dbReference type="HOGENOM" id="CLU_028200_3_0_1"/>
<dbReference type="eggNOG" id="ENOG502SHZD">
    <property type="taxonomic scope" value="Eukaryota"/>
</dbReference>
<name>R0KMT5_EXST2</name>
<dbReference type="EMBL" id="KB908515">
    <property type="protein sequence ID" value="EOA89242.1"/>
    <property type="molecule type" value="Genomic_DNA"/>
</dbReference>
<reference evidence="8 9" key="1">
    <citation type="journal article" date="2012" name="PLoS Pathog.">
        <title>Diverse lifestyles and strategies of plant pathogenesis encoded in the genomes of eighteen Dothideomycetes fungi.</title>
        <authorList>
            <person name="Ohm R.A."/>
            <person name="Feau N."/>
            <person name="Henrissat B."/>
            <person name="Schoch C.L."/>
            <person name="Horwitz B.A."/>
            <person name="Barry K.W."/>
            <person name="Condon B.J."/>
            <person name="Copeland A.C."/>
            <person name="Dhillon B."/>
            <person name="Glaser F."/>
            <person name="Hesse C.N."/>
            <person name="Kosti I."/>
            <person name="LaButti K."/>
            <person name="Lindquist E.A."/>
            <person name="Lucas S."/>
            <person name="Salamov A.A."/>
            <person name="Bradshaw R.E."/>
            <person name="Ciuffetti L."/>
            <person name="Hamelin R.C."/>
            <person name="Kema G.H.J."/>
            <person name="Lawrence C."/>
            <person name="Scott J.A."/>
            <person name="Spatafora J.W."/>
            <person name="Turgeon B.G."/>
            <person name="de Wit P.J.G.M."/>
            <person name="Zhong S."/>
            <person name="Goodwin S.B."/>
            <person name="Grigoriev I.V."/>
        </authorList>
    </citation>
    <scope>NUCLEOTIDE SEQUENCE [LARGE SCALE GENOMIC DNA]</scope>
    <source>
        <strain evidence="9">28A</strain>
    </source>
</reference>
<evidence type="ECO:0000256" key="1">
    <source>
        <dbReference type="ARBA" id="ARBA00004141"/>
    </source>
</evidence>
<organism evidence="8 9">
    <name type="scientific">Exserohilum turcicum (strain 28A)</name>
    <name type="common">Northern leaf blight fungus</name>
    <name type="synonym">Setosphaeria turcica</name>
    <dbReference type="NCBI Taxonomy" id="671987"/>
    <lineage>
        <taxon>Eukaryota</taxon>
        <taxon>Fungi</taxon>
        <taxon>Dikarya</taxon>
        <taxon>Ascomycota</taxon>
        <taxon>Pezizomycotina</taxon>
        <taxon>Dothideomycetes</taxon>
        <taxon>Pleosporomycetidae</taxon>
        <taxon>Pleosporales</taxon>
        <taxon>Pleosporineae</taxon>
        <taxon>Pleosporaceae</taxon>
        <taxon>Exserohilum</taxon>
    </lineage>
</organism>
<comment type="similarity">
    <text evidence="5">Belongs to the SAT4 family.</text>
</comment>
<feature type="transmembrane region" description="Helical" evidence="6">
    <location>
        <begin position="80"/>
        <end position="100"/>
    </location>
</feature>
<evidence type="ECO:0000313" key="8">
    <source>
        <dbReference type="EMBL" id="EOA89242.1"/>
    </source>
</evidence>
<evidence type="ECO:0000256" key="4">
    <source>
        <dbReference type="ARBA" id="ARBA00023136"/>
    </source>
</evidence>
<feature type="transmembrane region" description="Helical" evidence="6">
    <location>
        <begin position="39"/>
        <end position="60"/>
    </location>
</feature>
<protein>
    <recommendedName>
        <fullName evidence="7">Rhodopsin domain-containing protein</fullName>
    </recommendedName>
</protein>
<accession>R0KMT5</accession>
<keyword evidence="2 6" id="KW-0812">Transmembrane</keyword>
<dbReference type="GeneID" id="19400302"/>
<dbReference type="STRING" id="671987.R0KMT5"/>
<dbReference type="Proteomes" id="UP000016935">
    <property type="component" value="Unassembled WGS sequence"/>
</dbReference>
<dbReference type="PANTHER" id="PTHR33048">
    <property type="entry name" value="PTH11-LIKE INTEGRAL MEMBRANE PROTEIN (AFU_ORTHOLOGUE AFUA_5G11245)"/>
    <property type="match status" value="1"/>
</dbReference>
<sequence length="372" mass="40250">MDVPDHGPLIVAVTWALTALSGGFLGLRIYAKLSRKQGLWWDDHILLSAWVLLLAEAAVTQAGQILGFGKRIQDIPSENIGTIGLGAAVLATVSSVTVTLSKLSFGATLLRITSGYIRWIVWFCIGSLLVITIPCAISPWIQCPTLATSWNVDPNACWDSDSAFQFGVFNSAWSAATDFALALLPWPLIWRIQLKFREKIGVSIAMSMGMLAGICAIIRGVYQVQLQDKDFSYNGVDLVIWTSVETATAIIGGCIPVLRVFFKETISSHSRSTPRAAANPSVPLSRLHRSQHSTITTVQAGTKGDEAGWTAFQRDGDTSSQKAFLDDDEEMGRVGTAMSGDIGIMQTNTVTVTVENDTRSTYKARSFIGSGK</sequence>
<keyword evidence="3 6" id="KW-1133">Transmembrane helix</keyword>
<comment type="subcellular location">
    <subcellularLocation>
        <location evidence="1">Membrane</location>
        <topology evidence="1">Multi-pass membrane protein</topology>
    </subcellularLocation>
</comment>
<feature type="transmembrane region" description="Helical" evidence="6">
    <location>
        <begin position="120"/>
        <end position="141"/>
    </location>
</feature>
<keyword evidence="4 6" id="KW-0472">Membrane</keyword>
<dbReference type="InterPro" id="IPR052337">
    <property type="entry name" value="SAT4-like"/>
</dbReference>
<dbReference type="AlphaFoldDB" id="R0KMT5"/>
<evidence type="ECO:0000259" key="7">
    <source>
        <dbReference type="Pfam" id="PF20684"/>
    </source>
</evidence>
<dbReference type="Pfam" id="PF20684">
    <property type="entry name" value="Fung_rhodopsin"/>
    <property type="match status" value="1"/>
</dbReference>
<dbReference type="PANTHER" id="PTHR33048:SF42">
    <property type="entry name" value="INTEGRAL MEMBRANE PROTEIN"/>
    <property type="match status" value="1"/>
</dbReference>
<evidence type="ECO:0000313" key="9">
    <source>
        <dbReference type="Proteomes" id="UP000016935"/>
    </source>
</evidence>
<feature type="transmembrane region" description="Helical" evidence="6">
    <location>
        <begin position="172"/>
        <end position="190"/>
    </location>
</feature>
<feature type="transmembrane region" description="Helical" evidence="6">
    <location>
        <begin position="238"/>
        <end position="262"/>
    </location>
</feature>
<dbReference type="InterPro" id="IPR049326">
    <property type="entry name" value="Rhodopsin_dom_fungi"/>
</dbReference>
<proteinExistence type="inferred from homology"/>
<dbReference type="OrthoDB" id="5417887at2759"/>
<feature type="domain" description="Rhodopsin" evidence="7">
    <location>
        <begin position="27"/>
        <end position="263"/>
    </location>
</feature>
<gene>
    <name evidence="8" type="ORF">SETTUDRAFT_167781</name>
</gene>